<feature type="region of interest" description="Disordered" evidence="13">
    <location>
        <begin position="4004"/>
        <end position="4025"/>
    </location>
</feature>
<accession>A0A168L8S5</accession>
<evidence type="ECO:0000313" key="16">
    <source>
        <dbReference type="EMBL" id="OAD03238.1"/>
    </source>
</evidence>
<dbReference type="Pfam" id="PF20500">
    <property type="entry name" value="DNA-PKcs_N"/>
    <property type="match status" value="1"/>
</dbReference>
<dbReference type="Pfam" id="PF08163">
    <property type="entry name" value="DNAPKcs_CC3"/>
    <property type="match status" value="1"/>
</dbReference>
<evidence type="ECO:0000256" key="10">
    <source>
        <dbReference type="ARBA" id="ARBA00023242"/>
    </source>
</evidence>
<evidence type="ECO:0000256" key="6">
    <source>
        <dbReference type="ARBA" id="ARBA00022763"/>
    </source>
</evidence>
<keyword evidence="5" id="KW-0547">Nucleotide-binding</keyword>
<dbReference type="PROSITE" id="PS50290">
    <property type="entry name" value="PI3_4_KINASE_3"/>
    <property type="match status" value="1"/>
</dbReference>
<dbReference type="VEuPathDB" id="FungiDB:MUCCIDRAFT_110092"/>
<dbReference type="InterPro" id="IPR037706">
    <property type="entry name" value="DNA-PK_dom"/>
</dbReference>
<proteinExistence type="predicted"/>
<evidence type="ECO:0000256" key="9">
    <source>
        <dbReference type="ARBA" id="ARBA00023204"/>
    </source>
</evidence>
<dbReference type="InterPro" id="IPR011009">
    <property type="entry name" value="Kinase-like_dom_sf"/>
</dbReference>
<dbReference type="PANTHER" id="PTHR11139">
    <property type="entry name" value="ATAXIA TELANGIECTASIA MUTATED ATM -RELATED"/>
    <property type="match status" value="1"/>
</dbReference>
<dbReference type="InterPro" id="IPR003152">
    <property type="entry name" value="FATC_dom"/>
</dbReference>
<dbReference type="Proteomes" id="UP000077051">
    <property type="component" value="Unassembled WGS sequence"/>
</dbReference>
<dbReference type="PROSITE" id="PS00916">
    <property type="entry name" value="PI3_4_KINASE_2"/>
    <property type="match status" value="1"/>
</dbReference>
<evidence type="ECO:0000256" key="5">
    <source>
        <dbReference type="ARBA" id="ARBA00022741"/>
    </source>
</evidence>
<gene>
    <name evidence="16" type="ORF">MUCCIDRAFT_110092</name>
</gene>
<keyword evidence="8" id="KW-0067">ATP-binding</keyword>
<feature type="domain" description="FATC" evidence="15">
    <location>
        <begin position="4095"/>
        <end position="4127"/>
    </location>
</feature>
<dbReference type="InterPro" id="IPR018936">
    <property type="entry name" value="PI3/4_kinase_CS"/>
</dbReference>
<dbReference type="InterPro" id="IPR011989">
    <property type="entry name" value="ARM-like"/>
</dbReference>
<dbReference type="InterPro" id="IPR016024">
    <property type="entry name" value="ARM-type_fold"/>
</dbReference>
<dbReference type="EMBL" id="AMYB01000004">
    <property type="protein sequence ID" value="OAD03238.1"/>
    <property type="molecule type" value="Genomic_DNA"/>
</dbReference>
<keyword evidence="17" id="KW-1185">Reference proteome</keyword>
<dbReference type="InterPro" id="IPR050517">
    <property type="entry name" value="DDR_Repair_Kinase"/>
</dbReference>
<dbReference type="EC" id="2.7.11.1" evidence="2"/>
<organism evidence="16 17">
    <name type="scientific">Mucor lusitanicus CBS 277.49</name>
    <dbReference type="NCBI Taxonomy" id="747725"/>
    <lineage>
        <taxon>Eukaryota</taxon>
        <taxon>Fungi</taxon>
        <taxon>Fungi incertae sedis</taxon>
        <taxon>Mucoromycota</taxon>
        <taxon>Mucoromycotina</taxon>
        <taxon>Mucoromycetes</taxon>
        <taxon>Mucorales</taxon>
        <taxon>Mucorineae</taxon>
        <taxon>Mucoraceae</taxon>
        <taxon>Mucor</taxon>
    </lineage>
</organism>
<dbReference type="Pfam" id="PF02260">
    <property type="entry name" value="FATC"/>
    <property type="match status" value="1"/>
</dbReference>
<keyword evidence="9" id="KW-0234">DNA repair</keyword>
<dbReference type="GO" id="GO:0006303">
    <property type="term" value="P:double-strand break repair via nonhomologous end joining"/>
    <property type="evidence" value="ECO:0007669"/>
    <property type="project" value="InterPro"/>
</dbReference>
<dbReference type="GO" id="GO:0035556">
    <property type="term" value="P:intracellular signal transduction"/>
    <property type="evidence" value="ECO:0007669"/>
    <property type="project" value="UniProtKB-ARBA"/>
</dbReference>
<dbReference type="InterPro" id="IPR046804">
    <property type="entry name" value="DNA-PKcs_N"/>
</dbReference>
<dbReference type="InterPro" id="IPR036940">
    <property type="entry name" value="PI3/4_kinase_cat_sf"/>
</dbReference>
<dbReference type="InterPro" id="IPR012582">
    <property type="entry name" value="DNAPKcs_CC3"/>
</dbReference>
<evidence type="ECO:0000256" key="3">
    <source>
        <dbReference type="ARBA" id="ARBA00022527"/>
    </source>
</evidence>
<dbReference type="PANTHER" id="PTHR11139:SF68">
    <property type="entry name" value="DNA-DEPENDENT PROTEIN KINASE CATALYTIC SUBUNIT"/>
    <property type="match status" value="1"/>
</dbReference>
<dbReference type="GO" id="GO:0000723">
    <property type="term" value="P:telomere maintenance"/>
    <property type="evidence" value="ECO:0007669"/>
    <property type="project" value="TreeGrafter"/>
</dbReference>
<keyword evidence="10" id="KW-0539">Nucleus</keyword>
<dbReference type="GO" id="GO:0005634">
    <property type="term" value="C:nucleus"/>
    <property type="evidence" value="ECO:0007669"/>
    <property type="project" value="UniProtKB-SubCell"/>
</dbReference>
<reference evidence="16 17" key="1">
    <citation type="submission" date="2015-06" db="EMBL/GenBank/DDBJ databases">
        <title>Expansion of signal transduction pathways in fungi by whole-genome duplication.</title>
        <authorList>
            <consortium name="DOE Joint Genome Institute"/>
            <person name="Corrochano L.M."/>
            <person name="Kuo A."/>
            <person name="Marcet-Houben M."/>
            <person name="Polaino S."/>
            <person name="Salamov A."/>
            <person name="Villalobos J.M."/>
            <person name="Alvarez M.I."/>
            <person name="Avalos J."/>
            <person name="Benito E.P."/>
            <person name="Benoit I."/>
            <person name="Burger G."/>
            <person name="Camino L.P."/>
            <person name="Canovas D."/>
            <person name="Cerda-Olmedo E."/>
            <person name="Cheng J.-F."/>
            <person name="Dominguez A."/>
            <person name="Elias M."/>
            <person name="Eslava A.P."/>
            <person name="Glaser F."/>
            <person name="Grimwood J."/>
            <person name="Gutierrez G."/>
            <person name="Heitman J."/>
            <person name="Henrissat B."/>
            <person name="Iturriaga E.A."/>
            <person name="Lang B.F."/>
            <person name="Lavin J.L."/>
            <person name="Lee S."/>
            <person name="Li W."/>
            <person name="Lindquist E."/>
            <person name="Lopez-Garcia S."/>
            <person name="Luque E.M."/>
            <person name="Marcos A.T."/>
            <person name="Martin J."/>
            <person name="Mccluskey K."/>
            <person name="Medina H.R."/>
            <person name="Miralles-Duran A."/>
            <person name="Miyazaki A."/>
            <person name="Munoz-Torres E."/>
            <person name="Oguiza J.A."/>
            <person name="Ohm R."/>
            <person name="Olmedo M."/>
            <person name="Orejas M."/>
            <person name="Ortiz-Castellanos L."/>
            <person name="Pisabarro A.G."/>
            <person name="Rodriguez-Romero J."/>
            <person name="Ruiz-Herrera J."/>
            <person name="Ruiz-Vazquez R."/>
            <person name="Sanz C."/>
            <person name="Schackwitz W."/>
            <person name="Schmutz J."/>
            <person name="Shahriari M."/>
            <person name="Shelest E."/>
            <person name="Silva-Franco F."/>
            <person name="Soanes D."/>
            <person name="Syed K."/>
            <person name="Tagua V.G."/>
            <person name="Talbot N.J."/>
            <person name="Thon M."/>
            <person name="De Vries R.P."/>
            <person name="Wiebenga A."/>
            <person name="Yadav J.S."/>
            <person name="Braun E.L."/>
            <person name="Baker S."/>
            <person name="Garre V."/>
            <person name="Horwitz B."/>
            <person name="Torres-Martinez S."/>
            <person name="Idnurm A."/>
            <person name="Herrera-Estrella A."/>
            <person name="Gabaldon T."/>
            <person name="Grigoriev I.V."/>
        </authorList>
    </citation>
    <scope>NUCLEOTIDE SEQUENCE [LARGE SCALE GENOMIC DNA]</scope>
    <source>
        <strain evidence="16 17">CBS 277.49</strain>
    </source>
</reference>
<keyword evidence="3" id="KW-0723">Serine/threonine-protein kinase</keyword>
<dbReference type="Pfam" id="PF00454">
    <property type="entry name" value="PI3_PI4_kinase"/>
    <property type="match status" value="1"/>
</dbReference>
<comment type="catalytic activity">
    <reaction evidence="11">
        <text>L-threonyl-[protein] + ATP = O-phospho-L-threonyl-[protein] + ADP + H(+)</text>
        <dbReference type="Rhea" id="RHEA:46608"/>
        <dbReference type="Rhea" id="RHEA-COMP:11060"/>
        <dbReference type="Rhea" id="RHEA-COMP:11605"/>
        <dbReference type="ChEBI" id="CHEBI:15378"/>
        <dbReference type="ChEBI" id="CHEBI:30013"/>
        <dbReference type="ChEBI" id="CHEBI:30616"/>
        <dbReference type="ChEBI" id="CHEBI:61977"/>
        <dbReference type="ChEBI" id="CHEBI:456216"/>
        <dbReference type="EC" id="2.7.11.1"/>
    </reaction>
</comment>
<dbReference type="SUPFAM" id="SSF48371">
    <property type="entry name" value="ARM repeat"/>
    <property type="match status" value="3"/>
</dbReference>
<dbReference type="Gene3D" id="1.25.10.10">
    <property type="entry name" value="Leucine-rich Repeat Variant"/>
    <property type="match status" value="1"/>
</dbReference>
<feature type="domain" description="PI3K/PI4K catalytic" evidence="14">
    <location>
        <begin position="3715"/>
        <end position="4042"/>
    </location>
</feature>
<comment type="subcellular location">
    <subcellularLocation>
        <location evidence="1">Nucleus</location>
    </subcellularLocation>
</comment>
<evidence type="ECO:0000256" key="1">
    <source>
        <dbReference type="ARBA" id="ARBA00004123"/>
    </source>
</evidence>
<dbReference type="PROSITE" id="PS51190">
    <property type="entry name" value="FATC"/>
    <property type="match status" value="1"/>
</dbReference>
<evidence type="ECO:0000313" key="17">
    <source>
        <dbReference type="Proteomes" id="UP000077051"/>
    </source>
</evidence>
<dbReference type="OrthoDB" id="381190at2759"/>
<dbReference type="SUPFAM" id="SSF56112">
    <property type="entry name" value="Protein kinase-like (PK-like)"/>
    <property type="match status" value="1"/>
</dbReference>
<name>A0A168L8S5_MUCCL</name>
<dbReference type="SMART" id="SM00146">
    <property type="entry name" value="PI3Kc"/>
    <property type="match status" value="1"/>
</dbReference>
<dbReference type="GO" id="GO:0005524">
    <property type="term" value="F:ATP binding"/>
    <property type="evidence" value="ECO:0007669"/>
    <property type="project" value="UniProtKB-KW"/>
</dbReference>
<dbReference type="Pfam" id="PF20502">
    <property type="entry name" value="DNAPKcs_CC1-2"/>
    <property type="match status" value="1"/>
</dbReference>
<evidence type="ECO:0000256" key="4">
    <source>
        <dbReference type="ARBA" id="ARBA00022679"/>
    </source>
</evidence>
<dbReference type="InterPro" id="IPR000403">
    <property type="entry name" value="PI3/4_kinase_cat_dom"/>
</dbReference>
<dbReference type="Pfam" id="PF19704">
    <property type="entry name" value="DNAPKcs_CC5"/>
    <property type="match status" value="2"/>
</dbReference>
<protein>
    <recommendedName>
        <fullName evidence="2">non-specific serine/threonine protein kinase</fullName>
        <ecNumber evidence="2">2.7.11.1</ecNumber>
    </recommendedName>
</protein>
<evidence type="ECO:0000259" key="14">
    <source>
        <dbReference type="PROSITE" id="PS50290"/>
    </source>
</evidence>
<dbReference type="InterPro" id="IPR046803">
    <property type="entry name" value="DNAPKcs_CC1-2"/>
</dbReference>
<dbReference type="InterPro" id="IPR045581">
    <property type="entry name" value="DNAPKcs_CC5"/>
</dbReference>
<evidence type="ECO:0000256" key="7">
    <source>
        <dbReference type="ARBA" id="ARBA00022777"/>
    </source>
</evidence>
<evidence type="ECO:0000256" key="2">
    <source>
        <dbReference type="ARBA" id="ARBA00012513"/>
    </source>
</evidence>
<evidence type="ECO:0000256" key="8">
    <source>
        <dbReference type="ARBA" id="ARBA00022840"/>
    </source>
</evidence>
<evidence type="ECO:0000256" key="12">
    <source>
        <dbReference type="ARBA" id="ARBA00048679"/>
    </source>
</evidence>
<evidence type="ECO:0000256" key="11">
    <source>
        <dbReference type="ARBA" id="ARBA00047899"/>
    </source>
</evidence>
<comment type="catalytic activity">
    <reaction evidence="12">
        <text>L-seryl-[protein] + ATP = O-phospho-L-seryl-[protein] + ADP + H(+)</text>
        <dbReference type="Rhea" id="RHEA:17989"/>
        <dbReference type="Rhea" id="RHEA-COMP:9863"/>
        <dbReference type="Rhea" id="RHEA-COMP:11604"/>
        <dbReference type="ChEBI" id="CHEBI:15378"/>
        <dbReference type="ChEBI" id="CHEBI:29999"/>
        <dbReference type="ChEBI" id="CHEBI:30616"/>
        <dbReference type="ChEBI" id="CHEBI:83421"/>
        <dbReference type="ChEBI" id="CHEBI:456216"/>
        <dbReference type="EC" id="2.7.11.1"/>
    </reaction>
</comment>
<dbReference type="SMART" id="SM01343">
    <property type="entry name" value="FATC"/>
    <property type="match status" value="1"/>
</dbReference>
<dbReference type="Gene3D" id="3.30.1010.10">
    <property type="entry name" value="Phosphatidylinositol 3-kinase Catalytic Subunit, Chain A, domain 4"/>
    <property type="match status" value="1"/>
</dbReference>
<keyword evidence="4" id="KW-0808">Transferase</keyword>
<sequence length="4127" mass="474500">MSKQLATIEDLAQRLDETCTDPLVNEQIILQIIKDLGTELMSNLAEKNVDIVCSILFKDSGPMYTFLSKCRIAKSGDLAAAVTKALGIMSVFVEERQKQFQKYANSLMRIAKSIAHTGGNASAKAAAFEVMLVLIKDSNKYDTSGFNIADIYKTFDREYSISGKSPTVKAKIVELLGSIARYHPSVIEKPTLERLKGECLKNLSVQANKTEKIEHQTSQGYLNCLNSLICRKDVELVPKNSSESETLFHIILRILQSMLDTNRYGTPVAAMALFTRHARLFSNLLLPNSENLYVCLYRWAGHHNIEASKNGLLAFEEFIKELSTVLYHNIQGEPELQTFFTFMARFNDILEQADSVDDMYKVSIAIRSVGYFAKILTKVKNADVEALRKSLVKISEWLYSETNAKQTEYIRHLPAFIKAYTSFAQTMNVIPENLLSTLRHMCKIFIERIPYATGYLRRSGCSNIYQLMLMLYKKGEGLGRSFTNSLFERALTFTATNITMPNEDPGPVYKKLLYFWKVILDKTQYTTWGVKTENFDGDDDNLYPDKEDKPTAHMKKELQNMLYDVFITNMMKIIQQLNLNVDVSKKKTTPRAAAAAVTPVEEDDDTEDQARIISNLRPVNHKDFILFQNLVDFWTTIVKDINNKRLMHWVYIFGAALIELSALHPLVSGFYRMLSEILVICEKEQLFAGCEAYFTQAKQQQLTATESPANKPAEYVTYLVYREYLKEVWHRLQQYTDELLASSLRLILAYPTEFFEINELITPLEKALRLGITYHPLATVAMNSLDKLLDPNLNYDIDTYFLSRILPCINEYLLIGVVNFAEHETETKKAFKVPTAAERRYRMVHTRATSDEIGVEKQEYANLPELQRRMMQFLGRLGGKNKQLLAHGKDTIEDNGMLAWDPVKKLKLRVPFLTVKVDIYLDEFLPRICELAESSPDRQVKIAACELLHGLVIYMIGNSAFAAKTTKASTESLYHKYYERVFPVMLKLAIDADPIARDMYRLFYNQIIHWLTNNAHADNPETLALLQSLLDASCDTDAGLREYGAECIREFVAWSIKQTSRSTDGAQNIKSLLKRLYNLMASSSASKRYGASLVFNRIYRQFREERALVDEYTIEILGQLFLSLKMAEADHPSIGTRDQITEAINHITRIIDKKADVFLKENHASRRPFIGANEVIALPQLVRWTFTEGGSLQRNYVKLCISFFSKFAVLLPGIKTSKQWVSQELRANSNFLVEIFETDHLKPPSMLSEEEEIHIVSIYMNWVKRLTSTLDAYIWLIERDIVNPSDILEAHSSHLMLAIAFFIRNNPETYLEDMLNAHLAEKSRIKSIYTYISVRLIYFFDLVFGPNGGDGCFRYVERIFSDTLYYTNFMDMIARALLLPKDTSETIQSHQDNAITQSGVKRMFEISQRYISTMIAKQSTNFIEQLAPSISATLISNKVDLAMDTAKPMERSALIEMSQTVDAIKYLQSIQAWDKVCQKATVLNAQYPSSAFAYCETLFKNFLASCKSAQEPLRIKLLGSMTTICFAQPGFAEAYCEEFLTFSIPAKRFAHKEKIEIFQKFEKYVAECITAHLDVFSALFKKYLNLSSDPEEDTYKTIHGYIMVLFEYLETNRLSERKLVWSMTDYLIQDKSLLQTIFTQWSKEDQQALDVISLLKRLFGADPTFMSRSRGKPVFSLIWDVFVSFLRNKSFGVRLAALDLLPVFICLNEEDVKIITHELAVNYVDQLPRVQGKKYIRQGTSEYNMIISTLDKLLVPMVTFKSVALFNLLMVTFIKESDHIHKDVMESSIEKFSKGLGLQSFLDITKALMDFFKDPQYSIVHKKSITKVLLVLLRGANEGHVIAFFKEHLGYILGLVSQRVDKNTALLDTLHMMANCLCFMQAFFNLISRNAHGKGKELDSVWLNCKENQNHTHVTKEILNLFMIVHEGSKQDLTRLAPERREAIFTYHREVVNTIGTWAMRVSNKPKAYDAVFHIDRGVYVWNVLVDPEVPIHLDTQFAQPLLRTKLDMFFNHKEKSKEKPHLHYNELTDITGSSLSQQSFSQVVLEENQQPNDEDTDMEGGATVAAAELSEPTEEEDEAKIQQDTVDRMVDIDQLNNNTFMPVLTEMIKTLSEVKEKDKKGNETEKSISMPSWMMGLFRAFEHYQSPEHDKTKYIRQVYIAKLITNYPEAFEGYAHKWILPLLKFVVKGYLFGEPINYLVHDICIFLGVWGKTTFNTKADGTTPPSGFRDAVYDCLNYLMQHAHHPNPGVQRDNIDIITKLFNNWGSQEVVPTKAIYQQFTHPQSDYRRNIVGLELTALCYGHGFFAYNRERPQDLYDLPEEKFYVDMADNLTMRGASSSNLRIYAAELMGWSLEIIIKDDDRKSPEKERLYETLRDIYRQKFVDFANSKNFNLTQYFRCINGLSIHDKDISYSILHNVSVMLYNATQEEKVEGLRFIKTCHQEGEEFNSTLYSTLKQAGLNRMFTSKDEKLQLGALKVVDTYFNDFKMDEIDSIFRMTGKVFPEHENNDCRAVYYSFVKKTYARASARDRIKSKTKAQLFRGLIDKKNEIALDIFHFVTRDFGVGDNIRETLKKITGDMYLSDTEDIYLLYATRMILENTKKTFDFNEPIFQNSLTGSNPADGYHTFDTTWHTSSSMQPLFVDFQTKPKKLNLDDIEANLKKTQSQMDFTQTVGSNESLTKTFNPASQDGAIIIIYDDDDDEKTDSQLLETKKETKEDKYAVRRRNGGSAAALNRMYADRYERLRKKKETLSNYRMEASEKQVELTRSYREGEIPDVKILHKDLLRPLEVLATADYNISRLLYSSLAVSILNEMKGVSSDQEYSAYQDEFVKMITKNLTMSELYFTPTIGSFLRIIFELGASVPALLVKVASSKSDNHHIGIAILENQLLYGDHGERPAKRSSKLTPTQEKWIHLSLLYQHIDELEIFENVYLTNVADNDKVRQALRYQIEGNFAVAFNSFDEALQQAGSAVDDTEYNLWQEQMLFCRTQLGQWDHIGSDTRDALGDNWDLLWSEKEDPYLEYFVRSYSKAGDERIMTGEEWREFRQAERDKKTELQSAGGSRKEVELKMKQWVSEKRAWRPHEVNPIFQFLDDAYKNPAHKEKLLNRFACDWSMVEILRKEYNLSRLFIGRSYDALLSSWTTLHPLAHTSRLARLSQLQRTVETEDYLELHKKIEEKTCVRQDIHTFLRALSLRHPDSQNDRMDVWHDILWSRLEYLKDLYQPDDASLSNELSLAKNQFVNITEDTAIKQHNVSILPTIRKYYDDSAKYMKDINSIRYLQINFAGKNLSGKALPFEKLLIKSFDSKVAPHATRQQQCKQKLVIAASFDILKQELIAEPRLVKKALENRKSGLPKFVARNHLDGIINDPNKLVNHLEVLGFNTLIEAEQFVDSQASQRADYLWRLGRYCDESLHVLQEDTDTIKPNIDPVKYTNIVIRHYFEAMDLGHREASNYFPRLLELIELYPETGETFKACSLRISATWRYIRWIPQLVSSMNGPIAPYILPAIQRLAETYPNALYYPMQISCEIYELRKNALPKDICDAIERIMHMIKSPILEEFSNELKRLTDPYHIVKDFLAYIRSDLANKDVPQSFVASKYNEFYQLVLNSYSERLGTIPKKQAAKFANHFIRSFGENGSKISKLTEKNVAELEQFCREKLNTGNNPSEEKNLKSYSPWLNAFKSIEHDQELEIPGQYDGFSKPYPELHAKVASVDPTLLVMHSMRRPKRIKIYGTDEKEYLFLVKGGEDLRLDERIEQAFSVMNDAIKKNKFCSSQNIQIATYNVIPMASSLGIIEWVDNTKPLKACMEEQGSAELLVNAKRKYNRWITSNKRASKNLAERYHAAFAQPRDTVVGKFKDAEASVPANLVRDYLFKLASSPEAFLFSRKEFAYSLACISIFGYIMGIGDRHMDNFLVDMKSGRLIPIDFGYAFGVASELLPIPEIVPFRLTRQLVAVLEPLGISGILEDAMTHILSAVQAEKELLLNIMTVFVKEPHLEWKQAAKKQSKLQKRDDEKSSSITSTADKTNSLDQDIAWYPQSKINIVKRKLNKGNPASITISEMTNGHRNKSYYKDVVAIARGVSGIDIRADVGDVCKDTNEQVRCLINQATDPRVLGVGYEGWAPFY</sequence>
<dbReference type="CDD" id="cd05172">
    <property type="entry name" value="PIKKc_DNA-PK"/>
    <property type="match status" value="1"/>
</dbReference>
<dbReference type="STRING" id="747725.A0A168L8S5"/>
<dbReference type="GO" id="GO:0004677">
    <property type="term" value="F:DNA-dependent protein kinase activity"/>
    <property type="evidence" value="ECO:0007669"/>
    <property type="project" value="InterPro"/>
</dbReference>
<comment type="caution">
    <text evidence="16">The sequence shown here is derived from an EMBL/GenBank/DDBJ whole genome shotgun (WGS) entry which is preliminary data.</text>
</comment>
<evidence type="ECO:0000256" key="13">
    <source>
        <dbReference type="SAM" id="MobiDB-lite"/>
    </source>
</evidence>
<dbReference type="SMART" id="SM01344">
    <property type="entry name" value="NUC194"/>
    <property type="match status" value="1"/>
</dbReference>
<dbReference type="Gene3D" id="1.10.1070.11">
    <property type="entry name" value="Phosphatidylinositol 3-/4-kinase, catalytic domain"/>
    <property type="match status" value="1"/>
</dbReference>
<keyword evidence="7" id="KW-0418">Kinase</keyword>
<evidence type="ECO:0000259" key="15">
    <source>
        <dbReference type="PROSITE" id="PS51190"/>
    </source>
</evidence>
<keyword evidence="6" id="KW-0227">DNA damage</keyword>